<evidence type="ECO:0000313" key="1">
    <source>
        <dbReference type="EMBL" id="KAJ7017358.1"/>
    </source>
</evidence>
<dbReference type="InterPro" id="IPR040521">
    <property type="entry name" value="KDZ"/>
</dbReference>
<evidence type="ECO:0000313" key="2">
    <source>
        <dbReference type="Proteomes" id="UP001218188"/>
    </source>
</evidence>
<dbReference type="Pfam" id="PF18758">
    <property type="entry name" value="KDZ"/>
    <property type="match status" value="1"/>
</dbReference>
<dbReference type="EMBL" id="JARJCM010000414">
    <property type="protein sequence ID" value="KAJ7017358.1"/>
    <property type="molecule type" value="Genomic_DNA"/>
</dbReference>
<comment type="caution">
    <text evidence="1">The sequence shown here is derived from an EMBL/GenBank/DDBJ whole genome shotgun (WGS) entry which is preliminary data.</text>
</comment>
<dbReference type="AlphaFoldDB" id="A0AAD6RYS9"/>
<gene>
    <name evidence="1" type="ORF">C8F04DRAFT_979530</name>
</gene>
<keyword evidence="2" id="KW-1185">Reference proteome</keyword>
<accession>A0AAD6RYS9</accession>
<organism evidence="1 2">
    <name type="scientific">Mycena alexandri</name>
    <dbReference type="NCBI Taxonomy" id="1745969"/>
    <lineage>
        <taxon>Eukaryota</taxon>
        <taxon>Fungi</taxon>
        <taxon>Dikarya</taxon>
        <taxon>Basidiomycota</taxon>
        <taxon>Agaricomycotina</taxon>
        <taxon>Agaricomycetes</taxon>
        <taxon>Agaricomycetidae</taxon>
        <taxon>Agaricales</taxon>
        <taxon>Marasmiineae</taxon>
        <taxon>Mycenaceae</taxon>
        <taxon>Mycena</taxon>
    </lineage>
</organism>
<sequence>MELKQHQPTESFQVALQFEVDDIDQVTTYDIACEYFIHLEARFEKSFPDLLPIVKQMRWGVPALHVQGHQDSCTYLFRTAYMECVGHFHGETAEQYWPEANQLGPHVRQMNNGHRQDTMITHHGDWNHKKTMGIGERLTS</sequence>
<reference evidence="1" key="1">
    <citation type="submission" date="2023-03" db="EMBL/GenBank/DDBJ databases">
        <title>Massive genome expansion in bonnet fungi (Mycena s.s.) driven by repeated elements and novel gene families across ecological guilds.</title>
        <authorList>
            <consortium name="Lawrence Berkeley National Laboratory"/>
            <person name="Harder C.B."/>
            <person name="Miyauchi S."/>
            <person name="Viragh M."/>
            <person name="Kuo A."/>
            <person name="Thoen E."/>
            <person name="Andreopoulos B."/>
            <person name="Lu D."/>
            <person name="Skrede I."/>
            <person name="Drula E."/>
            <person name="Henrissat B."/>
            <person name="Morin E."/>
            <person name="Kohler A."/>
            <person name="Barry K."/>
            <person name="LaButti K."/>
            <person name="Morin E."/>
            <person name="Salamov A."/>
            <person name="Lipzen A."/>
            <person name="Mereny Z."/>
            <person name="Hegedus B."/>
            <person name="Baldrian P."/>
            <person name="Stursova M."/>
            <person name="Weitz H."/>
            <person name="Taylor A."/>
            <person name="Grigoriev I.V."/>
            <person name="Nagy L.G."/>
            <person name="Martin F."/>
            <person name="Kauserud H."/>
        </authorList>
    </citation>
    <scope>NUCLEOTIDE SEQUENCE</scope>
    <source>
        <strain evidence="1">CBHHK200</strain>
    </source>
</reference>
<name>A0AAD6RYS9_9AGAR</name>
<proteinExistence type="predicted"/>
<dbReference type="Proteomes" id="UP001218188">
    <property type="component" value="Unassembled WGS sequence"/>
</dbReference>
<protein>
    <submittedName>
        <fullName evidence="1">Uncharacterized protein</fullName>
    </submittedName>
</protein>